<dbReference type="GeneTree" id="ENSGT00530000063534"/>
<dbReference type="GO" id="GO:0005856">
    <property type="term" value="C:cytoskeleton"/>
    <property type="evidence" value="ECO:0007669"/>
    <property type="project" value="TreeGrafter"/>
</dbReference>
<evidence type="ECO:0008006" key="5">
    <source>
        <dbReference type="Google" id="ProtNLM"/>
    </source>
</evidence>
<dbReference type="Ensembl" id="ENSPMAT00000005509.1">
    <property type="protein sequence ID" value="ENSPMAP00000005489.1"/>
    <property type="gene ID" value="ENSPMAG00000005005.1"/>
</dbReference>
<keyword evidence="1 2" id="KW-0175">Coiled coil</keyword>
<organism evidence="4">
    <name type="scientific">Petromyzon marinus</name>
    <name type="common">Sea lamprey</name>
    <dbReference type="NCBI Taxonomy" id="7757"/>
    <lineage>
        <taxon>Eukaryota</taxon>
        <taxon>Metazoa</taxon>
        <taxon>Chordata</taxon>
        <taxon>Craniata</taxon>
        <taxon>Vertebrata</taxon>
        <taxon>Cyclostomata</taxon>
        <taxon>Hyperoartia</taxon>
        <taxon>Petromyzontiformes</taxon>
        <taxon>Petromyzontidae</taxon>
        <taxon>Petromyzon</taxon>
    </lineage>
</organism>
<dbReference type="HOGENOM" id="CLU_012766_1_0_1"/>
<reference evidence="4" key="2">
    <citation type="submission" date="2025-09" db="UniProtKB">
        <authorList>
            <consortium name="Ensembl"/>
        </authorList>
    </citation>
    <scope>IDENTIFICATION</scope>
</reference>
<protein>
    <recommendedName>
        <fullName evidence="5">Coiled-coil domain containing 146</fullName>
    </recommendedName>
</protein>
<dbReference type="PANTHER" id="PTHR32083">
    <property type="entry name" value="CILIA AND FLAGELLA-ASSOCIATED PROTEIN 58-RELATED"/>
    <property type="match status" value="1"/>
</dbReference>
<feature type="region of interest" description="Disordered" evidence="3">
    <location>
        <begin position="853"/>
        <end position="876"/>
    </location>
</feature>
<evidence type="ECO:0000256" key="3">
    <source>
        <dbReference type="SAM" id="MobiDB-lite"/>
    </source>
</evidence>
<evidence type="ECO:0000256" key="2">
    <source>
        <dbReference type="SAM" id="Coils"/>
    </source>
</evidence>
<dbReference type="STRING" id="7757.ENSPMAP00000005489"/>
<feature type="region of interest" description="Disordered" evidence="3">
    <location>
        <begin position="809"/>
        <end position="839"/>
    </location>
</feature>
<feature type="compositionally biased region" description="Low complexity" evidence="3">
    <location>
        <begin position="814"/>
        <end position="828"/>
    </location>
</feature>
<feature type="coiled-coil region" evidence="2">
    <location>
        <begin position="516"/>
        <end position="557"/>
    </location>
</feature>
<dbReference type="OMA" id="PRPNAYV"/>
<feature type="compositionally biased region" description="Basic and acidic residues" evidence="3">
    <location>
        <begin position="1"/>
        <end position="17"/>
    </location>
</feature>
<evidence type="ECO:0000256" key="1">
    <source>
        <dbReference type="ARBA" id="ARBA00023054"/>
    </source>
</evidence>
<feature type="coiled-coil region" evidence="2">
    <location>
        <begin position="453"/>
        <end position="480"/>
    </location>
</feature>
<evidence type="ECO:0000313" key="4">
    <source>
        <dbReference type="Ensembl" id="ENSPMAP00000005489.1"/>
    </source>
</evidence>
<reference evidence="4" key="1">
    <citation type="submission" date="2025-08" db="UniProtKB">
        <authorList>
            <consortium name="Ensembl"/>
        </authorList>
    </citation>
    <scope>IDENTIFICATION</scope>
</reference>
<sequence>TRDSEEALLRETKRYTEELQGQRGQLESADAFPDGQSTDVGRLRSQLLRHHNALSQSEETHTQLHYKIQSLQDEKNLLQKEYERMPKPGDLERKAKLVMEGCEDLRREVSQRKAEVQSLQEELESRQGQMIREQKSLNQQKIMRENLKNELVQIHMVPGEIMKEIKAVEHKKQEQEERRAALEAQSRDAQAALAGAAVRAEEARHEAVAVAEELDARRTQLDAQRHELQRLARDLAFAGEREAQRQGDRYDATTPVHGTKMKAQRMKPSYDENANQNYNRSLMNVLKSDKQLKAARDALALVQSAHAKTHAQVDSMPQDDGSNAHRIKELRDDIEAKKRQLLKEESLSEAEARAMEAHLAEEARLGGLHMELREQLRSLLHLAQVKAEEREQKSRDSAKAKIRYERILQEVKAKDLSIVDHKKRHQEIVLRLKEFSQLYNVIKLERNRCANMILAAAQQSAETREKLKILENELEILVSSSSSKALMIQKQRKKHQTVALSRDTARADTTRCGREGRELEERHQRSQEALARLRAHVERAQSGSRELRSRYEEAVRQRRARASQLLELEGEVCALYERLHVGDTAAREGHVALQALEEEARFLAMARLEETRQLGLARRDGPSRRMLDEQLIGLHLQLLQYQDHIRELEGQLEDPEGRRVRFLEGKDLSPSELARKTEELEEQLAHKEEQLLEKQLVLEQVSRLAERADAQAREGHNDTLSLAGKMNGVRGRLRARTRRLMALVSELAMRQAAALRLQQEVRERAALVESCHARLAQGLAPCDGAEREWRSALRDEHRRRCERLARQKEEAAAADRTTAGDGAASTAEPRPNCYIPDDDLGLPVPRPYGALAPFKPSETGASMRHIRKPSIKPIEI</sequence>
<dbReference type="AlphaFoldDB" id="S4RJV6"/>
<dbReference type="PANTHER" id="PTHR32083:SF34">
    <property type="entry name" value="COILED-COIL DOMAIN-CONTAINING PROTEIN 146"/>
    <property type="match status" value="1"/>
</dbReference>
<proteinExistence type="predicted"/>
<name>S4RJV6_PETMA</name>
<accession>S4RJV6</accession>
<feature type="coiled-coil region" evidence="2">
    <location>
        <begin position="61"/>
        <end position="241"/>
    </location>
</feature>
<feature type="region of interest" description="Disordered" evidence="3">
    <location>
        <begin position="1"/>
        <end position="39"/>
    </location>
</feature>